<dbReference type="Gene3D" id="3.10.100.10">
    <property type="entry name" value="Mannose-Binding Protein A, subunit A"/>
    <property type="match status" value="1"/>
</dbReference>
<name>A0AAV2HZD3_LYMST</name>
<dbReference type="InterPro" id="IPR001304">
    <property type="entry name" value="C-type_lectin-like"/>
</dbReference>
<dbReference type="AlphaFoldDB" id="A0AAV2HZD3"/>
<dbReference type="Pfam" id="PF00059">
    <property type="entry name" value="Lectin_C"/>
    <property type="match status" value="1"/>
</dbReference>
<dbReference type="PROSITE" id="PS50041">
    <property type="entry name" value="C_TYPE_LECTIN_2"/>
    <property type="match status" value="1"/>
</dbReference>
<feature type="domain" description="C-type lectin" evidence="2">
    <location>
        <begin position="114"/>
        <end position="230"/>
    </location>
</feature>
<gene>
    <name evidence="4" type="ORF">GSLYS_00012833001</name>
</gene>
<evidence type="ECO:0000313" key="4">
    <source>
        <dbReference type="EMBL" id="CAL1539012.1"/>
    </source>
</evidence>
<dbReference type="InterPro" id="IPR016186">
    <property type="entry name" value="C-type_lectin-like/link_sf"/>
</dbReference>
<dbReference type="InterPro" id="IPR016187">
    <property type="entry name" value="CTDL_fold"/>
</dbReference>
<keyword evidence="5" id="KW-1185">Reference proteome</keyword>
<comment type="caution">
    <text evidence="4">The sequence shown here is derived from an EMBL/GenBank/DDBJ whole genome shotgun (WGS) entry which is preliminary data.</text>
</comment>
<dbReference type="SUPFAM" id="SSF56436">
    <property type="entry name" value="C-type lectin-like"/>
    <property type="match status" value="1"/>
</dbReference>
<evidence type="ECO:0000313" key="5">
    <source>
        <dbReference type="Proteomes" id="UP001497497"/>
    </source>
</evidence>
<dbReference type="PROSITE" id="PS50940">
    <property type="entry name" value="CHIT_BIND_II"/>
    <property type="match status" value="1"/>
</dbReference>
<protein>
    <submittedName>
        <fullName evidence="4">Uncharacterized protein</fullName>
    </submittedName>
</protein>
<dbReference type="SUPFAM" id="SSF57625">
    <property type="entry name" value="Invertebrate chitin-binding proteins"/>
    <property type="match status" value="1"/>
</dbReference>
<evidence type="ECO:0000256" key="1">
    <source>
        <dbReference type="SAM" id="SignalP"/>
    </source>
</evidence>
<dbReference type="Proteomes" id="UP001497497">
    <property type="component" value="Unassembled WGS sequence"/>
</dbReference>
<feature type="domain" description="Chitin-binding type-2" evidence="3">
    <location>
        <begin position="27"/>
        <end position="83"/>
    </location>
</feature>
<dbReference type="GO" id="GO:0008061">
    <property type="term" value="F:chitin binding"/>
    <property type="evidence" value="ECO:0007669"/>
    <property type="project" value="InterPro"/>
</dbReference>
<feature type="chain" id="PRO_5043987941" evidence="1">
    <location>
        <begin position="25"/>
        <end position="240"/>
    </location>
</feature>
<dbReference type="SMART" id="SM00494">
    <property type="entry name" value="ChtBD2"/>
    <property type="match status" value="1"/>
</dbReference>
<evidence type="ECO:0000259" key="2">
    <source>
        <dbReference type="PROSITE" id="PS50041"/>
    </source>
</evidence>
<dbReference type="InterPro" id="IPR002557">
    <property type="entry name" value="Chitin-bd_dom"/>
</dbReference>
<dbReference type="SMART" id="SM00034">
    <property type="entry name" value="CLECT"/>
    <property type="match status" value="1"/>
</dbReference>
<dbReference type="Pfam" id="PF01607">
    <property type="entry name" value="CBM_14"/>
    <property type="match status" value="1"/>
</dbReference>
<feature type="signal peptide" evidence="1">
    <location>
        <begin position="1"/>
        <end position="24"/>
    </location>
</feature>
<dbReference type="CDD" id="cd00037">
    <property type="entry name" value="CLECT"/>
    <property type="match status" value="1"/>
</dbReference>
<keyword evidence="1" id="KW-0732">Signal</keyword>
<evidence type="ECO:0000259" key="3">
    <source>
        <dbReference type="PROSITE" id="PS50940"/>
    </source>
</evidence>
<organism evidence="4 5">
    <name type="scientific">Lymnaea stagnalis</name>
    <name type="common">Great pond snail</name>
    <name type="synonym">Helix stagnalis</name>
    <dbReference type="NCBI Taxonomy" id="6523"/>
    <lineage>
        <taxon>Eukaryota</taxon>
        <taxon>Metazoa</taxon>
        <taxon>Spiralia</taxon>
        <taxon>Lophotrochozoa</taxon>
        <taxon>Mollusca</taxon>
        <taxon>Gastropoda</taxon>
        <taxon>Heterobranchia</taxon>
        <taxon>Euthyneura</taxon>
        <taxon>Panpulmonata</taxon>
        <taxon>Hygrophila</taxon>
        <taxon>Lymnaeoidea</taxon>
        <taxon>Lymnaeidae</taxon>
        <taxon>Lymnaea</taxon>
    </lineage>
</organism>
<proteinExistence type="predicted"/>
<dbReference type="InterPro" id="IPR036508">
    <property type="entry name" value="Chitin-bd_dom_sf"/>
</dbReference>
<reference evidence="4 5" key="1">
    <citation type="submission" date="2024-04" db="EMBL/GenBank/DDBJ databases">
        <authorList>
            <consortium name="Genoscope - CEA"/>
            <person name="William W."/>
        </authorList>
    </citation>
    <scope>NUCLEOTIDE SEQUENCE [LARGE SCALE GENOMIC DNA]</scope>
</reference>
<sequence length="240" mass="27830">MTVSVSKKSVSLLIIISQYVLVNCHDPNPCESNRYGNVPHPKSCAKYYDCSNYMGKEKNCPSDRHFHTKARYCVPIHQSDCAITTTRKALFLRPGGPPCYPNQANMGLFNRYDHLGKTYYLSKDTYTTDKASHEMCKTLCGYLAEIDDEDEYEYAVSMIDKHDYYGVLIAGTDTYTEGTWEYERTMKRVNYFKWCLGLGEPNNSFDQDCMAISKEHSCMLDHQCLHQHDYYSFRYLCEVD</sequence>
<dbReference type="GO" id="GO:0005576">
    <property type="term" value="C:extracellular region"/>
    <property type="evidence" value="ECO:0007669"/>
    <property type="project" value="InterPro"/>
</dbReference>
<accession>A0AAV2HZD3</accession>
<dbReference type="EMBL" id="CAXITT010000322">
    <property type="protein sequence ID" value="CAL1539012.1"/>
    <property type="molecule type" value="Genomic_DNA"/>
</dbReference>
<dbReference type="Gene3D" id="2.170.140.10">
    <property type="entry name" value="Chitin binding domain"/>
    <property type="match status" value="1"/>
</dbReference>